<evidence type="ECO:0000313" key="6">
    <source>
        <dbReference type="Proteomes" id="UP000219167"/>
    </source>
</evidence>
<feature type="region of interest" description="Disordered" evidence="3">
    <location>
        <begin position="309"/>
        <end position="344"/>
    </location>
</feature>
<dbReference type="OrthoDB" id="9801695at2"/>
<evidence type="ECO:0000259" key="4">
    <source>
        <dbReference type="Pfam" id="PF01464"/>
    </source>
</evidence>
<gene>
    <name evidence="5" type="ORF">SAMN05892877_11620</name>
</gene>
<dbReference type="RefSeq" id="WP_052820952.1">
    <property type="nucleotide sequence ID" value="NZ_OBQD01000016.1"/>
</dbReference>
<evidence type="ECO:0000256" key="3">
    <source>
        <dbReference type="SAM" id="MobiDB-lite"/>
    </source>
</evidence>
<dbReference type="AlphaFoldDB" id="A0A285UXN5"/>
<dbReference type="InterPro" id="IPR023346">
    <property type="entry name" value="Lysozyme-like_dom_sf"/>
</dbReference>
<dbReference type="InterPro" id="IPR008258">
    <property type="entry name" value="Transglycosylase_SLT_dom_1"/>
</dbReference>
<feature type="domain" description="Transglycosylase SLT" evidence="4">
    <location>
        <begin position="195"/>
        <end position="286"/>
    </location>
</feature>
<evidence type="ECO:0000256" key="1">
    <source>
        <dbReference type="ARBA" id="ARBA00007734"/>
    </source>
</evidence>
<organism evidence="5 6">
    <name type="scientific">Rhizobium subbaraonis</name>
    <dbReference type="NCBI Taxonomy" id="908946"/>
    <lineage>
        <taxon>Bacteria</taxon>
        <taxon>Pseudomonadati</taxon>
        <taxon>Pseudomonadota</taxon>
        <taxon>Alphaproteobacteria</taxon>
        <taxon>Hyphomicrobiales</taxon>
        <taxon>Rhizobiaceae</taxon>
        <taxon>Rhizobium/Agrobacterium group</taxon>
        <taxon>Rhizobium</taxon>
    </lineage>
</organism>
<dbReference type="Proteomes" id="UP000219167">
    <property type="component" value="Unassembled WGS sequence"/>
</dbReference>
<proteinExistence type="inferred from homology"/>
<keyword evidence="6" id="KW-1185">Reference proteome</keyword>
<reference evidence="5 6" key="1">
    <citation type="submission" date="2017-08" db="EMBL/GenBank/DDBJ databases">
        <authorList>
            <person name="de Groot N.N."/>
        </authorList>
    </citation>
    <scope>NUCLEOTIDE SEQUENCE [LARGE SCALE GENOMIC DNA]</scope>
    <source>
        <strain evidence="5 6">JC85</strain>
    </source>
</reference>
<dbReference type="Gene3D" id="1.10.530.10">
    <property type="match status" value="1"/>
</dbReference>
<sequence>MDDSLLSSVIRPRSRVLRRAVWPAVTSVLLATCLAATSAESDPLKIGENHDHTDWSFRFAGETSSEPDALSALAVDADPHPPPSIDLTSFNERFGGQANTNAIPAILSFVAEAAIEADDSNTELPGEAAGSMRARRDRAVLSPISVFSSDAGTVHRSTNPAVEARTSSDRTVTQARPDLLSGVPEDYAALALTIAAEEDVDPNWVLSIMRAENARFDPGLVSSAGAIGLMQVMPKIGEAFGVHDLTDPEPNIRAGTRFLRVLIDKYSNPVLIASAYNAGEPRVDAHQSLPLIRETADYVTRVVGYYTGKSASSQPPTPAPTPDSQSNQHRRSGPADRARSPMLVFSAASPLASDSRYPQPLKAAQLGGPVKIVKEEVLQ</sequence>
<comment type="similarity">
    <text evidence="1">Belongs to the transglycosylase Slt family.</text>
</comment>
<comment type="similarity">
    <text evidence="2">Belongs to the virb1 family.</text>
</comment>
<dbReference type="Pfam" id="PF01464">
    <property type="entry name" value="SLT"/>
    <property type="match status" value="1"/>
</dbReference>
<dbReference type="EMBL" id="OBQD01000016">
    <property type="protein sequence ID" value="SOC45496.1"/>
    <property type="molecule type" value="Genomic_DNA"/>
</dbReference>
<name>A0A285UXN5_9HYPH</name>
<accession>A0A285UXN5</accession>
<dbReference type="SUPFAM" id="SSF53955">
    <property type="entry name" value="Lysozyme-like"/>
    <property type="match status" value="1"/>
</dbReference>
<dbReference type="PANTHER" id="PTHR37423:SF2">
    <property type="entry name" value="MEMBRANE-BOUND LYTIC MUREIN TRANSGLYCOSYLASE C"/>
    <property type="match status" value="1"/>
</dbReference>
<evidence type="ECO:0000256" key="2">
    <source>
        <dbReference type="ARBA" id="ARBA00009387"/>
    </source>
</evidence>
<dbReference type="PANTHER" id="PTHR37423">
    <property type="entry name" value="SOLUBLE LYTIC MUREIN TRANSGLYCOSYLASE-RELATED"/>
    <property type="match status" value="1"/>
</dbReference>
<dbReference type="CDD" id="cd16896">
    <property type="entry name" value="LT_Slt70-like"/>
    <property type="match status" value="1"/>
</dbReference>
<protein>
    <submittedName>
        <fullName evidence="5">Transglycosylase-like protein with SLT domain</fullName>
    </submittedName>
</protein>
<evidence type="ECO:0000313" key="5">
    <source>
        <dbReference type="EMBL" id="SOC45496.1"/>
    </source>
</evidence>